<proteinExistence type="predicted"/>
<gene>
    <name evidence="3" type="ORF">E4099_01545</name>
</gene>
<dbReference type="InterPro" id="IPR024747">
    <property type="entry name" value="Pyridox_Oxase-rel"/>
</dbReference>
<dbReference type="InterPro" id="IPR012349">
    <property type="entry name" value="Split_barrel_FMN-bd"/>
</dbReference>
<dbReference type="OrthoDB" id="7062584at2"/>
<evidence type="ECO:0000313" key="4">
    <source>
        <dbReference type="Proteomes" id="UP000297948"/>
    </source>
</evidence>
<dbReference type="PROSITE" id="PS50943">
    <property type="entry name" value="HTH_CROC1"/>
    <property type="match status" value="1"/>
</dbReference>
<reference evidence="3 4" key="1">
    <citation type="submission" date="2019-03" db="EMBL/GenBank/DDBJ databases">
        <authorList>
            <person name="Gonzalez-Pimentel J.L."/>
        </authorList>
    </citation>
    <scope>NUCLEOTIDE SEQUENCE [LARGE SCALE GENOMIC DNA]</scope>
    <source>
        <strain evidence="3 4">JCM 31289</strain>
    </source>
</reference>
<dbReference type="SMART" id="SM00530">
    <property type="entry name" value="HTH_XRE"/>
    <property type="match status" value="1"/>
</dbReference>
<evidence type="ECO:0000259" key="2">
    <source>
        <dbReference type="PROSITE" id="PS50943"/>
    </source>
</evidence>
<dbReference type="GO" id="GO:0003677">
    <property type="term" value="F:DNA binding"/>
    <property type="evidence" value="ECO:0007669"/>
    <property type="project" value="InterPro"/>
</dbReference>
<keyword evidence="4" id="KW-1185">Reference proteome</keyword>
<dbReference type="CDD" id="cd00093">
    <property type="entry name" value="HTH_XRE"/>
    <property type="match status" value="1"/>
</dbReference>
<dbReference type="RefSeq" id="WP_135337054.1">
    <property type="nucleotide sequence ID" value="NZ_JBHLTX010000013.1"/>
</dbReference>
<accession>A0A4Z0HFV2</accession>
<dbReference type="InterPro" id="IPR010982">
    <property type="entry name" value="Lambda_DNA-bd_dom_sf"/>
</dbReference>
<dbReference type="AlphaFoldDB" id="A0A4Z0HFV2"/>
<evidence type="ECO:0000256" key="1">
    <source>
        <dbReference type="SAM" id="MobiDB-lite"/>
    </source>
</evidence>
<feature type="domain" description="HTH cro/C1-type" evidence="2">
    <location>
        <begin position="23"/>
        <end position="75"/>
    </location>
</feature>
<organism evidence="3 4">
    <name type="scientific">Streptomyces palmae</name>
    <dbReference type="NCBI Taxonomy" id="1701085"/>
    <lineage>
        <taxon>Bacteria</taxon>
        <taxon>Bacillati</taxon>
        <taxon>Actinomycetota</taxon>
        <taxon>Actinomycetes</taxon>
        <taxon>Kitasatosporales</taxon>
        <taxon>Streptomycetaceae</taxon>
        <taxon>Streptomyces</taxon>
    </lineage>
</organism>
<dbReference type="Gene3D" id="1.10.260.40">
    <property type="entry name" value="lambda repressor-like DNA-binding domains"/>
    <property type="match status" value="1"/>
</dbReference>
<comment type="caution">
    <text evidence="3">The sequence shown here is derived from an EMBL/GenBank/DDBJ whole genome shotgun (WGS) entry which is preliminary data.</text>
</comment>
<protein>
    <submittedName>
        <fullName evidence="3">Helix-turn-helix domain-containing protein</fullName>
    </submittedName>
</protein>
<dbReference type="SUPFAM" id="SSF50475">
    <property type="entry name" value="FMN-binding split barrel"/>
    <property type="match status" value="1"/>
</dbReference>
<dbReference type="SUPFAM" id="SSF47413">
    <property type="entry name" value="lambda repressor-like DNA-binding domains"/>
    <property type="match status" value="1"/>
</dbReference>
<sequence>MTVSDGTEESAAHPGEVGRRAAARRRRLGLTQEETARRAGMAVDYLRYLEERPAAPSRATLARLAGALETSAAALLGAEADAERPPGRAQALLHPALREMDQEECRARLSSHGVGRVAVMVAGRPEIFPVNYEVAYDGICFRTTPGAAPAAAAGTDTTFEVDQVDDALSTGWSVLVSGPAEWVTDPGMARDLSERAHSGPWAGGRREQWIRIVPERVTGRRIVPAG</sequence>
<dbReference type="Pfam" id="PF12900">
    <property type="entry name" value="Pyridox_ox_2"/>
    <property type="match status" value="1"/>
</dbReference>
<dbReference type="Pfam" id="PF01381">
    <property type="entry name" value="HTH_3"/>
    <property type="match status" value="1"/>
</dbReference>
<evidence type="ECO:0000313" key="3">
    <source>
        <dbReference type="EMBL" id="TGB18622.1"/>
    </source>
</evidence>
<dbReference type="Proteomes" id="UP000297948">
    <property type="component" value="Unassembled WGS sequence"/>
</dbReference>
<dbReference type="Gene3D" id="2.30.110.10">
    <property type="entry name" value="Electron Transport, Fmn-binding Protein, Chain A"/>
    <property type="match status" value="1"/>
</dbReference>
<name>A0A4Z0HFV2_9ACTN</name>
<dbReference type="EMBL" id="SRID01000006">
    <property type="protein sequence ID" value="TGB18622.1"/>
    <property type="molecule type" value="Genomic_DNA"/>
</dbReference>
<dbReference type="InterPro" id="IPR001387">
    <property type="entry name" value="Cro/C1-type_HTH"/>
</dbReference>
<feature type="region of interest" description="Disordered" evidence="1">
    <location>
        <begin position="1"/>
        <end position="33"/>
    </location>
</feature>